<proteinExistence type="predicted"/>
<comment type="caution">
    <text evidence="3">The sequence shown here is derived from an EMBL/GenBank/DDBJ whole genome shotgun (WGS) entry which is preliminary data.</text>
</comment>
<keyword evidence="4" id="KW-1185">Reference proteome</keyword>
<evidence type="ECO:0000256" key="2">
    <source>
        <dbReference type="SAM" id="Phobius"/>
    </source>
</evidence>
<keyword evidence="2" id="KW-0812">Transmembrane</keyword>
<name>A0ABT9ST61_9GAMM</name>
<keyword evidence="2" id="KW-1133">Transmembrane helix</keyword>
<feature type="region of interest" description="Disordered" evidence="1">
    <location>
        <begin position="1"/>
        <end position="21"/>
    </location>
</feature>
<reference evidence="3 4" key="1">
    <citation type="submission" date="2023-07" db="EMBL/GenBank/DDBJ databases">
        <title>Sorghum-associated microbial communities from plants grown in Nebraska, USA.</title>
        <authorList>
            <person name="Schachtman D."/>
        </authorList>
    </citation>
    <scope>NUCLEOTIDE SEQUENCE [LARGE SCALE GENOMIC DNA]</scope>
    <source>
        <strain evidence="3 4">CC60</strain>
    </source>
</reference>
<organism evidence="3 4">
    <name type="scientific">Luteibacter jiangsuensis</name>
    <dbReference type="NCBI Taxonomy" id="637577"/>
    <lineage>
        <taxon>Bacteria</taxon>
        <taxon>Pseudomonadati</taxon>
        <taxon>Pseudomonadota</taxon>
        <taxon>Gammaproteobacteria</taxon>
        <taxon>Lysobacterales</taxon>
        <taxon>Rhodanobacteraceae</taxon>
        <taxon>Luteibacter</taxon>
    </lineage>
</organism>
<gene>
    <name evidence="3" type="ORF">J2T07_000334</name>
</gene>
<evidence type="ECO:0000313" key="4">
    <source>
        <dbReference type="Proteomes" id="UP001237737"/>
    </source>
</evidence>
<feature type="transmembrane region" description="Helical" evidence="2">
    <location>
        <begin position="106"/>
        <end position="128"/>
    </location>
</feature>
<evidence type="ECO:0000313" key="3">
    <source>
        <dbReference type="EMBL" id="MDQ0008175.1"/>
    </source>
</evidence>
<dbReference type="EMBL" id="JAUSSK010000001">
    <property type="protein sequence ID" value="MDQ0008175.1"/>
    <property type="molecule type" value="Genomic_DNA"/>
</dbReference>
<feature type="transmembrane region" description="Helical" evidence="2">
    <location>
        <begin position="70"/>
        <end position="94"/>
    </location>
</feature>
<keyword evidence="2" id="KW-0472">Membrane</keyword>
<dbReference type="RefSeq" id="WP_306846828.1">
    <property type="nucleotide sequence ID" value="NZ_JAUSSK010000001.1"/>
</dbReference>
<dbReference type="Proteomes" id="UP001237737">
    <property type="component" value="Unassembled WGS sequence"/>
</dbReference>
<evidence type="ECO:0000256" key="1">
    <source>
        <dbReference type="SAM" id="MobiDB-lite"/>
    </source>
</evidence>
<sequence>MNDEREWEAQERGMRAARGQAPSDLDPLALDYRKVANAVISHPVGAPPGDFVARAAAHVARHEGGIERPLSGVLLAMFAVALVAAAVVYGARYWQVFQQPGEPASGWMLAGFTCVALSWVSRQLAVIVRRPGGRT</sequence>
<accession>A0ABT9ST61</accession>
<protein>
    <submittedName>
        <fullName evidence="3">Uncharacterized protein</fullName>
    </submittedName>
</protein>